<dbReference type="InterPro" id="IPR033471">
    <property type="entry name" value="DIRP"/>
</dbReference>
<dbReference type="Pfam" id="PF06584">
    <property type="entry name" value="DIRP"/>
    <property type="match status" value="1"/>
</dbReference>
<dbReference type="PANTHER" id="PTHR21689:SF2">
    <property type="entry name" value="PROTEIN LIN-9 HOMOLOG"/>
    <property type="match status" value="1"/>
</dbReference>
<dbReference type="Proteomes" id="UP000236161">
    <property type="component" value="Unassembled WGS sequence"/>
</dbReference>
<evidence type="ECO:0000256" key="3">
    <source>
        <dbReference type="SAM" id="MobiDB-lite"/>
    </source>
</evidence>
<dbReference type="EMBL" id="KZ451970">
    <property type="protein sequence ID" value="PKA56627.1"/>
    <property type="molecule type" value="Genomic_DNA"/>
</dbReference>
<feature type="region of interest" description="Disordered" evidence="3">
    <location>
        <begin position="53"/>
        <end position="188"/>
    </location>
</feature>
<feature type="compositionally biased region" description="Basic and acidic residues" evidence="3">
    <location>
        <begin position="284"/>
        <end position="297"/>
    </location>
</feature>
<dbReference type="GO" id="GO:0006357">
    <property type="term" value="P:regulation of transcription by RNA polymerase II"/>
    <property type="evidence" value="ECO:0007669"/>
    <property type="project" value="TreeGrafter"/>
</dbReference>
<accession>A0A2I0AM49</accession>
<dbReference type="GO" id="GO:0006351">
    <property type="term" value="P:DNA-templated transcription"/>
    <property type="evidence" value="ECO:0007669"/>
    <property type="project" value="InterPro"/>
</dbReference>
<dbReference type="PANTHER" id="PTHR21689">
    <property type="entry name" value="LIN-9"/>
    <property type="match status" value="1"/>
</dbReference>
<keyword evidence="6" id="KW-1185">Reference proteome</keyword>
<sequence>MPDFFAGSRPRVVGKRTPRVPVPKMISPSKQGLKSESHVADDEGVHVAALALAEASQRGGSPQFSRTPARRRGHMRNSPVSSSDRRNAETQFVDSKIAIGQIDGDNHEDSLGSMEAENGEFSKDATMSETRKTKKLLGRRQKAIEDDQYDDDKEACSGTEEGLSARKMKDDNGTDITGGRASQPSKGLKKRGRQLFFDESSFDALQTLADLIEHKLGHIVDFDSPCHASFDLLPFALIIPVVRPLCVALGILDDKSSVKIKEERITAENDVKPTVPESLSTSLQKERSKTSERKDKGQSTSVEGAASKVAKLPKGAPDSKASSETKQQAGLFNSKIQKRKTKSMVEKQTVKLEFDSDPRKSEYNKSELKALLISSVLMVVSEEGKRSHGKVKRASQILTQPKQGKSPKLQDRHCVLTDLGRMTVDSNDTAVAHSAKHEVILPTKSRNRRKMDLKKAFSLKDPKSSESAVEDYPERFALCNRGYGLKDTLSHCLSSQLLRRWCKFEWFYSAIDYPWFAKSEFVEYLNHVKLGHIPRLTRVEWGVIRSSLGKPRRLSGRFLQQEREKLEHYRESVRSHYGELRAGVKEGLPTDLARPLSVGQRVIACHPRTREIHDGSILTVDRNRCRVQFDKPELGVEFVMDVDCMPMNPLENLPESLRRQNVAINKFCCGLSDLRLDEQKEYKTTDSLTFGSVDSLEAAEGASRGLTYSYPMDTLMNQAKGDTIDAIVQAKAAVNEVAAAAQQAMYSQPYTLAQIQAREADIRALADLSRTLDKKVTLQSQNFAVIENCARLVLHLEIERNWSGSISSREALLIELRQMNEEVSGDQKNGNHIKDLENFRKQYAMVLLQLRDVNDQVASALIYLRQRNTYERNSTLPWHKAIENSGQHGTLNSTTPFTNDSVSNVAEVIQSSRQKAKTMVDVAVQVNNILMSHRAQLSNNFPVVWFKNFDMLLRPCVVSKKVKMLLARLGRL</sequence>
<feature type="compositionally biased region" description="Basic residues" evidence="3">
    <location>
        <begin position="132"/>
        <end position="141"/>
    </location>
</feature>
<proteinExistence type="predicted"/>
<evidence type="ECO:0000313" key="6">
    <source>
        <dbReference type="Proteomes" id="UP000236161"/>
    </source>
</evidence>
<feature type="compositionally biased region" description="Polar residues" evidence="3">
    <location>
        <begin position="320"/>
        <end position="335"/>
    </location>
</feature>
<dbReference type="GO" id="GO:0017053">
    <property type="term" value="C:transcription repressor complex"/>
    <property type="evidence" value="ECO:0007669"/>
    <property type="project" value="InterPro"/>
</dbReference>
<evidence type="ECO:0000313" key="5">
    <source>
        <dbReference type="EMBL" id="PKA56627.1"/>
    </source>
</evidence>
<dbReference type="GO" id="GO:0051726">
    <property type="term" value="P:regulation of cell cycle"/>
    <property type="evidence" value="ECO:0007669"/>
    <property type="project" value="TreeGrafter"/>
</dbReference>
<dbReference type="SMART" id="SM01135">
    <property type="entry name" value="DIRP"/>
    <property type="match status" value="1"/>
</dbReference>
<feature type="region of interest" description="Disordered" evidence="3">
    <location>
        <begin position="271"/>
        <end position="346"/>
    </location>
</feature>
<feature type="region of interest" description="Disordered" evidence="3">
    <location>
        <begin position="387"/>
        <end position="410"/>
    </location>
</feature>
<organism evidence="5 6">
    <name type="scientific">Apostasia shenzhenica</name>
    <dbReference type="NCBI Taxonomy" id="1088818"/>
    <lineage>
        <taxon>Eukaryota</taxon>
        <taxon>Viridiplantae</taxon>
        <taxon>Streptophyta</taxon>
        <taxon>Embryophyta</taxon>
        <taxon>Tracheophyta</taxon>
        <taxon>Spermatophyta</taxon>
        <taxon>Magnoliopsida</taxon>
        <taxon>Liliopsida</taxon>
        <taxon>Asparagales</taxon>
        <taxon>Orchidaceae</taxon>
        <taxon>Apostasioideae</taxon>
        <taxon>Apostasia</taxon>
    </lineage>
</organism>
<protein>
    <submittedName>
        <fullName evidence="5">Protein always early 3</fullName>
    </submittedName>
</protein>
<dbReference type="AlphaFoldDB" id="A0A2I0AM49"/>
<feature type="region of interest" description="Disordered" evidence="3">
    <location>
        <begin position="1"/>
        <end position="40"/>
    </location>
</feature>
<evidence type="ECO:0000256" key="1">
    <source>
        <dbReference type="ARBA" id="ARBA00004123"/>
    </source>
</evidence>
<dbReference type="InterPro" id="IPR010561">
    <property type="entry name" value="LIN-9/ALY1"/>
</dbReference>
<gene>
    <name evidence="5" type="primary">ALY3</name>
    <name evidence="5" type="ORF">AXF42_Ash012757</name>
</gene>
<reference evidence="5 6" key="1">
    <citation type="journal article" date="2017" name="Nature">
        <title>The Apostasia genome and the evolution of orchids.</title>
        <authorList>
            <person name="Zhang G.Q."/>
            <person name="Liu K.W."/>
            <person name="Li Z."/>
            <person name="Lohaus R."/>
            <person name="Hsiao Y.Y."/>
            <person name="Niu S.C."/>
            <person name="Wang J.Y."/>
            <person name="Lin Y.C."/>
            <person name="Xu Q."/>
            <person name="Chen L.J."/>
            <person name="Yoshida K."/>
            <person name="Fujiwara S."/>
            <person name="Wang Z.W."/>
            <person name="Zhang Y.Q."/>
            <person name="Mitsuda N."/>
            <person name="Wang M."/>
            <person name="Liu G.H."/>
            <person name="Pecoraro L."/>
            <person name="Huang H.X."/>
            <person name="Xiao X.J."/>
            <person name="Lin M."/>
            <person name="Wu X.Y."/>
            <person name="Wu W.L."/>
            <person name="Chen Y.Y."/>
            <person name="Chang S.B."/>
            <person name="Sakamoto S."/>
            <person name="Ohme-Takagi M."/>
            <person name="Yagi M."/>
            <person name="Zeng S.J."/>
            <person name="Shen C.Y."/>
            <person name="Yeh C.M."/>
            <person name="Luo Y.B."/>
            <person name="Tsai W.C."/>
            <person name="Van de Peer Y."/>
            <person name="Liu Z.J."/>
        </authorList>
    </citation>
    <scope>NUCLEOTIDE SEQUENCE [LARGE SCALE GENOMIC DNA]</scope>
    <source>
        <strain evidence="6">cv. Shenzhen</strain>
        <tissue evidence="5">Stem</tissue>
    </source>
</reference>
<feature type="compositionally biased region" description="Basic and acidic residues" evidence="3">
    <location>
        <begin position="163"/>
        <end position="172"/>
    </location>
</feature>
<name>A0A2I0AM49_9ASPA</name>
<dbReference type="GO" id="GO:0003677">
    <property type="term" value="F:DNA binding"/>
    <property type="evidence" value="ECO:0007669"/>
    <property type="project" value="TreeGrafter"/>
</dbReference>
<dbReference type="GO" id="GO:0005654">
    <property type="term" value="C:nucleoplasm"/>
    <property type="evidence" value="ECO:0007669"/>
    <property type="project" value="TreeGrafter"/>
</dbReference>
<dbReference type="STRING" id="1088818.A0A2I0AM49"/>
<evidence type="ECO:0000259" key="4">
    <source>
        <dbReference type="SMART" id="SM01135"/>
    </source>
</evidence>
<keyword evidence="2" id="KW-0539">Nucleus</keyword>
<dbReference type="OrthoDB" id="2339771at2759"/>
<comment type="subcellular location">
    <subcellularLocation>
        <location evidence="1">Nucleus</location>
    </subcellularLocation>
</comment>
<feature type="domain" description="DIRP" evidence="4">
    <location>
        <begin position="507"/>
        <end position="608"/>
    </location>
</feature>
<evidence type="ECO:0000256" key="2">
    <source>
        <dbReference type="ARBA" id="ARBA00023242"/>
    </source>
</evidence>